<keyword evidence="2" id="KW-1185">Reference proteome</keyword>
<accession>A0ACA9NWL5</accession>
<protein>
    <submittedName>
        <fullName evidence="1">2987_t:CDS:1</fullName>
    </submittedName>
</protein>
<dbReference type="EMBL" id="CAJVPT010026554">
    <property type="protein sequence ID" value="CAG8679867.1"/>
    <property type="molecule type" value="Genomic_DNA"/>
</dbReference>
<comment type="caution">
    <text evidence="1">The sequence shown here is derived from an EMBL/GenBank/DDBJ whole genome shotgun (WGS) entry which is preliminary data.</text>
</comment>
<evidence type="ECO:0000313" key="1">
    <source>
        <dbReference type="EMBL" id="CAG8679867.1"/>
    </source>
</evidence>
<dbReference type="Proteomes" id="UP000789525">
    <property type="component" value="Unassembled WGS sequence"/>
</dbReference>
<gene>
    <name evidence="1" type="ORF">ACOLOM_LOCUS9290</name>
</gene>
<evidence type="ECO:0000313" key="2">
    <source>
        <dbReference type="Proteomes" id="UP000789525"/>
    </source>
</evidence>
<name>A0ACA9NWL5_9GLOM</name>
<proteinExistence type="predicted"/>
<organism evidence="1 2">
    <name type="scientific">Acaulospora colombiana</name>
    <dbReference type="NCBI Taxonomy" id="27376"/>
    <lineage>
        <taxon>Eukaryota</taxon>
        <taxon>Fungi</taxon>
        <taxon>Fungi incertae sedis</taxon>
        <taxon>Mucoromycota</taxon>
        <taxon>Glomeromycotina</taxon>
        <taxon>Glomeromycetes</taxon>
        <taxon>Diversisporales</taxon>
        <taxon>Acaulosporaceae</taxon>
        <taxon>Acaulospora</taxon>
    </lineage>
</organism>
<feature type="non-terminal residue" evidence="1">
    <location>
        <position position="832"/>
    </location>
</feature>
<feature type="non-terminal residue" evidence="1">
    <location>
        <position position="1"/>
    </location>
</feature>
<reference evidence="1" key="1">
    <citation type="submission" date="2021-06" db="EMBL/GenBank/DDBJ databases">
        <authorList>
            <person name="Kallberg Y."/>
            <person name="Tangrot J."/>
            <person name="Rosling A."/>
        </authorList>
    </citation>
    <scope>NUCLEOTIDE SEQUENCE</scope>
    <source>
        <strain evidence="1">CL356</strain>
    </source>
</reference>
<sequence>KKKDSGRRFPIMSGRKKSLLKGMFGKNKDEEDPGKGKKTKAIRLERVPSTHESMQSRSPTEARMSHRSDAPLHYEEHHGAPVTAVHEEDPYSPYDGGSMMRQPSTINVRPPSQFIRASQYNPHLHHHDEEEGGYFEQPFSDSPRGTLNHHANVHEPPFEHVETAHPAVVNLGEHEHAGGGHPGHVAVAGLSRQGTPRMLKPGDKMEIDPRNPPTFVVDEGVTLEIGDDENGYIPYEEYLANLAKQPPPKTGGTYIVQGGGDVVIQDDAGNVIRTIPGTGAMAGRGPPQIHEPPHIIPVLVPISRRKSTPRKAKIGKERKPLPITRARPRVSLAANEFRSPEFILEPPTIKNSFSSIMDLVNCTTISQVIQVGTKTTADIPEKQRSPKVEVKEKLPVTDAKPQVSQKVEVTQETQKSESTPQHQEQKVQDPIANVITAPLATPSAPSRSVPEPPSAVVEELEQQRLTPVQEASDTTPSSAVSGPPMTSPNSLEEFDAADDADSDLALNRPGIPFGLSTANTVSISTALKPFPSLSMEPHTPVEELSDLSEIILSPSLMQRRVSAATTAQSTESPKTASTPRDTHRPAIPSPERTRRSVFTEEPVLIEETLASNVTPPPAYRPTPPTLIHSQAQEPTPLPGSPSNESQPSTPPPPRPVRNPTRSLRGATAPSLPTSLPIPPANAVLRTAHRNPTAPIPIPTSTVNMDRATQPRMNASPKLRALIQKFEGGSNDGDDFANNFIGNTRAMTPGRRGSGASDMVKVDSSSLWSSYTPPSSRPGTPNMFSEFGEKLMMERLIERDILNAEATHPYREGRTVNNDSREWDLRPVAASAS</sequence>